<evidence type="ECO:0000313" key="4">
    <source>
        <dbReference type="EMBL" id="MBC3177849.1"/>
    </source>
</evidence>
<keyword evidence="3" id="KW-0732">Signal</keyword>
<evidence type="ECO:0000313" key="5">
    <source>
        <dbReference type="EMBL" id="QNP89714.1"/>
    </source>
</evidence>
<dbReference type="Proteomes" id="UP000516235">
    <property type="component" value="Chromosome"/>
</dbReference>
<accession>A0A7H0JXE8</accession>
<dbReference type="Proteomes" id="UP000642876">
    <property type="component" value="Unassembled WGS sequence"/>
</dbReference>
<dbReference type="KEGG" id="cluj:IAU68_08440"/>
<evidence type="ECO:0008006" key="8">
    <source>
        <dbReference type="Google" id="ProtNLM"/>
    </source>
</evidence>
<evidence type="ECO:0000313" key="7">
    <source>
        <dbReference type="Proteomes" id="UP000642876"/>
    </source>
</evidence>
<feature type="signal peptide" evidence="3">
    <location>
        <begin position="1"/>
        <end position="26"/>
    </location>
</feature>
<protein>
    <recommendedName>
        <fullName evidence="8">Secreted protein</fullName>
    </recommendedName>
</protein>
<feature type="transmembrane region" description="Helical" evidence="2">
    <location>
        <begin position="59"/>
        <end position="82"/>
    </location>
</feature>
<proteinExistence type="predicted"/>
<dbReference type="EMBL" id="CP061032">
    <property type="protein sequence ID" value="QNP89714.1"/>
    <property type="molecule type" value="Genomic_DNA"/>
</dbReference>
<keyword evidence="2" id="KW-0472">Membrane</keyword>
<dbReference type="AlphaFoldDB" id="A0A7H0JXE8"/>
<gene>
    <name evidence="4" type="ORF">H7348_00760</name>
    <name evidence="5" type="ORF">IAU68_08440</name>
</gene>
<evidence type="ECO:0000256" key="3">
    <source>
        <dbReference type="SAM" id="SignalP"/>
    </source>
</evidence>
<reference evidence="6 7" key="1">
    <citation type="submission" date="2020-08" db="EMBL/GenBank/DDBJ databases">
        <title>novel species in genus Corynebacterium.</title>
        <authorList>
            <person name="Zhang G."/>
        </authorList>
    </citation>
    <scope>NUCLEOTIDE SEQUENCE [LARGE SCALE GENOMIC DNA]</scope>
    <source>
        <strain evidence="5">Zg-917</strain>
        <strain evidence="6 7">zg-917</strain>
    </source>
</reference>
<name>A0A7H0JXE8_9CORY</name>
<evidence type="ECO:0000256" key="1">
    <source>
        <dbReference type="SAM" id="MobiDB-lite"/>
    </source>
</evidence>
<feature type="region of interest" description="Disordered" evidence="1">
    <location>
        <begin position="31"/>
        <end position="54"/>
    </location>
</feature>
<sequence length="221" mass="22416">MKKPMLALGVAAAVSTSAVVAPAAFAEPADSAEQVAVQEDQGSSGESSLGSSGEEGSSLSAGAIVGISLGVLAAVGIGGVVGVQQGWLELPEPLNAQVLGGLAAIASALSVPALAPKQEKKVAKGSCSPSAFDAVVPEWPAGFGTTVRFCDGKWAVAGAKGTDWILFFKNTNGKWARIQSDGTTRRGMTQACYNGIKLREQGAPEAFMREVPVCTPAEIGR</sequence>
<keyword evidence="2" id="KW-0812">Transmembrane</keyword>
<organism evidence="5 6">
    <name type="scientific">Corynebacterium lujinxingii</name>
    <dbReference type="NCBI Taxonomy" id="2763010"/>
    <lineage>
        <taxon>Bacteria</taxon>
        <taxon>Bacillati</taxon>
        <taxon>Actinomycetota</taxon>
        <taxon>Actinomycetes</taxon>
        <taxon>Mycobacteriales</taxon>
        <taxon>Corynebacteriaceae</taxon>
        <taxon>Corynebacterium</taxon>
    </lineage>
</organism>
<dbReference type="EMBL" id="JACMYE010000001">
    <property type="protein sequence ID" value="MBC3177849.1"/>
    <property type="molecule type" value="Genomic_DNA"/>
</dbReference>
<feature type="chain" id="PRO_5039568888" description="Secreted protein" evidence="3">
    <location>
        <begin position="27"/>
        <end position="221"/>
    </location>
</feature>
<evidence type="ECO:0000313" key="6">
    <source>
        <dbReference type="Proteomes" id="UP000516235"/>
    </source>
</evidence>
<dbReference type="RefSeq" id="WP_171192856.1">
    <property type="nucleotide sequence ID" value="NZ_CP061032.1"/>
</dbReference>
<feature type="compositionally biased region" description="Low complexity" evidence="1">
    <location>
        <begin position="42"/>
        <end position="54"/>
    </location>
</feature>
<keyword evidence="7" id="KW-1185">Reference proteome</keyword>
<evidence type="ECO:0000256" key="2">
    <source>
        <dbReference type="SAM" id="Phobius"/>
    </source>
</evidence>
<keyword evidence="2" id="KW-1133">Transmembrane helix</keyword>